<keyword evidence="2" id="KW-1185">Reference proteome</keyword>
<reference evidence="1 2" key="1">
    <citation type="journal article" date="2022" name="Hortic Res">
        <title>A haplotype resolved chromosomal level avocado genome allows analysis of novel avocado genes.</title>
        <authorList>
            <person name="Nath O."/>
            <person name="Fletcher S.J."/>
            <person name="Hayward A."/>
            <person name="Shaw L.M."/>
            <person name="Masouleh A.K."/>
            <person name="Furtado A."/>
            <person name="Henry R.J."/>
            <person name="Mitter N."/>
        </authorList>
    </citation>
    <scope>NUCLEOTIDE SEQUENCE [LARGE SCALE GENOMIC DNA]</scope>
    <source>
        <strain evidence="2">cv. Hass</strain>
    </source>
</reference>
<dbReference type="EMBL" id="CM056811">
    <property type="protein sequence ID" value="KAJ8636164.1"/>
    <property type="molecule type" value="Genomic_DNA"/>
</dbReference>
<evidence type="ECO:0000313" key="2">
    <source>
        <dbReference type="Proteomes" id="UP001234297"/>
    </source>
</evidence>
<organism evidence="1 2">
    <name type="scientific">Persea americana</name>
    <name type="common">Avocado</name>
    <dbReference type="NCBI Taxonomy" id="3435"/>
    <lineage>
        <taxon>Eukaryota</taxon>
        <taxon>Viridiplantae</taxon>
        <taxon>Streptophyta</taxon>
        <taxon>Embryophyta</taxon>
        <taxon>Tracheophyta</taxon>
        <taxon>Spermatophyta</taxon>
        <taxon>Magnoliopsida</taxon>
        <taxon>Magnoliidae</taxon>
        <taxon>Laurales</taxon>
        <taxon>Lauraceae</taxon>
        <taxon>Persea</taxon>
    </lineage>
</organism>
<gene>
    <name evidence="1" type="ORF">MRB53_010431</name>
</gene>
<protein>
    <submittedName>
        <fullName evidence="1">Uncharacterized protein</fullName>
    </submittedName>
</protein>
<sequence>MANILTITLGGHDIACWRSKNACKCPSKTLYTYLTPISIGPHMPWTKLWSLPLPSKVKLFLWKDLQNLLPMRARLRKFIQSINPTCVLCHLKPETTSHLLCSSTASTNLWQSMHRSFLLICPRPQLLPGWHQKSDAQVLLAWMWWYIWKARNHIIFRTQPWNPRDILKQVSRAVHEWQIANDLIKDTTPCRQPAETWKPPAPRYLKLNIDGSFHHQTKTSRIGGIVRDHQGSLIRAFAAATVAESVLDTEIQAQLRGSNLYLQMKT</sequence>
<evidence type="ECO:0000313" key="1">
    <source>
        <dbReference type="EMBL" id="KAJ8636164.1"/>
    </source>
</evidence>
<dbReference type="Proteomes" id="UP001234297">
    <property type="component" value="Chromosome 3"/>
</dbReference>
<accession>A0ACC2LSZ9</accession>
<proteinExistence type="predicted"/>
<comment type="caution">
    <text evidence="1">The sequence shown here is derived from an EMBL/GenBank/DDBJ whole genome shotgun (WGS) entry which is preliminary data.</text>
</comment>
<name>A0ACC2LSZ9_PERAE</name>